<dbReference type="AlphaFoldDB" id="A0A816QUQ8"/>
<reference evidence="1" key="1">
    <citation type="submission" date="2021-01" db="EMBL/GenBank/DDBJ databases">
        <authorList>
            <consortium name="Genoscope - CEA"/>
            <person name="William W."/>
        </authorList>
    </citation>
    <scope>NUCLEOTIDE SEQUENCE</scope>
</reference>
<dbReference type="Proteomes" id="UP001295469">
    <property type="component" value="Chromosome C06"/>
</dbReference>
<protein>
    <submittedName>
        <fullName evidence="1">(rape) hypothetical protein</fullName>
    </submittedName>
</protein>
<name>A0A816QUQ8_BRANA</name>
<accession>A0A816QUQ8</accession>
<gene>
    <name evidence="1" type="ORF">DARMORV10_C06P53810.1</name>
</gene>
<evidence type="ECO:0000313" key="1">
    <source>
        <dbReference type="EMBL" id="CAF2065857.1"/>
    </source>
</evidence>
<sequence>MDLYLRGLTSEILSFYPSDFMKKYLPRAAGPGFYTEIGRKSRDLLFEDYRFSSKISLDKYPFSASLMTHALPTSNLFTRMFPQISHLTPILLLRSSSCMVMLLSKQA</sequence>
<organism evidence="1">
    <name type="scientific">Brassica napus</name>
    <name type="common">Rape</name>
    <dbReference type="NCBI Taxonomy" id="3708"/>
    <lineage>
        <taxon>Eukaryota</taxon>
        <taxon>Viridiplantae</taxon>
        <taxon>Streptophyta</taxon>
        <taxon>Embryophyta</taxon>
        <taxon>Tracheophyta</taxon>
        <taxon>Spermatophyta</taxon>
        <taxon>Magnoliopsida</taxon>
        <taxon>eudicotyledons</taxon>
        <taxon>Gunneridae</taxon>
        <taxon>Pentapetalae</taxon>
        <taxon>rosids</taxon>
        <taxon>malvids</taxon>
        <taxon>Brassicales</taxon>
        <taxon>Brassicaceae</taxon>
        <taxon>Brassiceae</taxon>
        <taxon>Brassica</taxon>
    </lineage>
</organism>
<proteinExistence type="predicted"/>
<dbReference type="EMBL" id="HG994370">
    <property type="protein sequence ID" value="CAF2065857.1"/>
    <property type="molecule type" value="Genomic_DNA"/>
</dbReference>